<dbReference type="Gene3D" id="3.30.70.330">
    <property type="match status" value="1"/>
</dbReference>
<feature type="compositionally biased region" description="Basic and acidic residues" evidence="2">
    <location>
        <begin position="94"/>
        <end position="103"/>
    </location>
</feature>
<dbReference type="InterPro" id="IPR035979">
    <property type="entry name" value="RBD_domain_sf"/>
</dbReference>
<dbReference type="OrthoDB" id="5541797at2759"/>
<dbReference type="Proteomes" id="UP000054279">
    <property type="component" value="Unassembled WGS sequence"/>
</dbReference>
<evidence type="ECO:0000313" key="4">
    <source>
        <dbReference type="EMBL" id="KIJ44094.1"/>
    </source>
</evidence>
<proteinExistence type="predicted"/>
<dbReference type="InterPro" id="IPR000504">
    <property type="entry name" value="RRM_dom"/>
</dbReference>
<dbReference type="GO" id="GO:0003723">
    <property type="term" value="F:RNA binding"/>
    <property type="evidence" value="ECO:0007669"/>
    <property type="project" value="UniProtKB-UniRule"/>
</dbReference>
<feature type="domain" description="RRM" evidence="3">
    <location>
        <begin position="9"/>
        <end position="87"/>
    </location>
</feature>
<dbReference type="SMART" id="SM00360">
    <property type="entry name" value="RRM"/>
    <property type="match status" value="1"/>
</dbReference>
<dbReference type="EMBL" id="KN837119">
    <property type="protein sequence ID" value="KIJ44094.1"/>
    <property type="molecule type" value="Genomic_DNA"/>
</dbReference>
<dbReference type="AlphaFoldDB" id="A0A0C9VAU1"/>
<accession>A0A0C9VAU1</accession>
<name>A0A0C9VAU1_SPHS4</name>
<sequence length="216" mass="23866">MQHIRNVKTTVILKNIPKTVIHSDIRRLLAQNRINSAQEVFLECHRFIPTGKAFVTFANAAQATEALEVLKKTRMAGRPIEVAATQDTTKPRQRGREGKEAAADRGAITGNGLDGGVTDHGTGVVVYGLPGKMKEEAIAKLVANVGVRLQGGEWTRTNVIKVPLPAGSSRTSRFYVRTDSKEDANRLVRRLHMTPYTWGGKEEFKQGFTTRAQIVY</sequence>
<dbReference type="HOGENOM" id="CLU_085824_0_0_1"/>
<keyword evidence="5" id="KW-1185">Reference proteome</keyword>
<dbReference type="SUPFAM" id="SSF54928">
    <property type="entry name" value="RNA-binding domain, RBD"/>
    <property type="match status" value="1"/>
</dbReference>
<feature type="region of interest" description="Disordered" evidence="2">
    <location>
        <begin position="85"/>
        <end position="114"/>
    </location>
</feature>
<dbReference type="InterPro" id="IPR012677">
    <property type="entry name" value="Nucleotide-bd_a/b_plait_sf"/>
</dbReference>
<keyword evidence="1" id="KW-0694">RNA-binding</keyword>
<evidence type="ECO:0000256" key="1">
    <source>
        <dbReference type="PROSITE-ProRule" id="PRU00176"/>
    </source>
</evidence>
<evidence type="ECO:0000256" key="2">
    <source>
        <dbReference type="SAM" id="MobiDB-lite"/>
    </source>
</evidence>
<gene>
    <name evidence="4" type="ORF">M422DRAFT_47578</name>
</gene>
<dbReference type="Pfam" id="PF00076">
    <property type="entry name" value="RRM_1"/>
    <property type="match status" value="1"/>
</dbReference>
<evidence type="ECO:0000313" key="5">
    <source>
        <dbReference type="Proteomes" id="UP000054279"/>
    </source>
</evidence>
<evidence type="ECO:0000259" key="3">
    <source>
        <dbReference type="PROSITE" id="PS50102"/>
    </source>
</evidence>
<protein>
    <recommendedName>
        <fullName evidence="3">RRM domain-containing protein</fullName>
    </recommendedName>
</protein>
<reference evidence="4 5" key="1">
    <citation type="submission" date="2014-06" db="EMBL/GenBank/DDBJ databases">
        <title>Evolutionary Origins and Diversification of the Mycorrhizal Mutualists.</title>
        <authorList>
            <consortium name="DOE Joint Genome Institute"/>
            <consortium name="Mycorrhizal Genomics Consortium"/>
            <person name="Kohler A."/>
            <person name="Kuo A."/>
            <person name="Nagy L.G."/>
            <person name="Floudas D."/>
            <person name="Copeland A."/>
            <person name="Barry K.W."/>
            <person name="Cichocki N."/>
            <person name="Veneault-Fourrey C."/>
            <person name="LaButti K."/>
            <person name="Lindquist E.A."/>
            <person name="Lipzen A."/>
            <person name="Lundell T."/>
            <person name="Morin E."/>
            <person name="Murat C."/>
            <person name="Riley R."/>
            <person name="Ohm R."/>
            <person name="Sun H."/>
            <person name="Tunlid A."/>
            <person name="Henrissat B."/>
            <person name="Grigoriev I.V."/>
            <person name="Hibbett D.S."/>
            <person name="Martin F."/>
        </authorList>
    </citation>
    <scope>NUCLEOTIDE SEQUENCE [LARGE SCALE GENOMIC DNA]</scope>
    <source>
        <strain evidence="4 5">SS14</strain>
    </source>
</reference>
<dbReference type="PROSITE" id="PS50102">
    <property type="entry name" value="RRM"/>
    <property type="match status" value="1"/>
</dbReference>
<organism evidence="4 5">
    <name type="scientific">Sphaerobolus stellatus (strain SS14)</name>
    <dbReference type="NCBI Taxonomy" id="990650"/>
    <lineage>
        <taxon>Eukaryota</taxon>
        <taxon>Fungi</taxon>
        <taxon>Dikarya</taxon>
        <taxon>Basidiomycota</taxon>
        <taxon>Agaricomycotina</taxon>
        <taxon>Agaricomycetes</taxon>
        <taxon>Phallomycetidae</taxon>
        <taxon>Geastrales</taxon>
        <taxon>Sphaerobolaceae</taxon>
        <taxon>Sphaerobolus</taxon>
    </lineage>
</organism>